<dbReference type="Pfam" id="PF22893">
    <property type="entry name" value="ULD_2"/>
    <property type="match status" value="1"/>
</dbReference>
<keyword evidence="6 10" id="KW-0255">Endonuclease</keyword>
<comment type="subcellular location">
    <subcellularLocation>
        <location evidence="1">Cytoplasm</location>
    </subcellularLocation>
</comment>
<evidence type="ECO:0000256" key="11">
    <source>
        <dbReference type="SAM" id="MobiDB-lite"/>
    </source>
</evidence>
<feature type="compositionally biased region" description="Acidic residues" evidence="11">
    <location>
        <begin position="730"/>
        <end position="740"/>
    </location>
</feature>
<comment type="similarity">
    <text evidence="2 10">Belongs to the ANKZF1/VMS1 family.</text>
</comment>
<evidence type="ECO:0000256" key="2">
    <source>
        <dbReference type="ARBA" id="ARBA00009262"/>
    </source>
</evidence>
<evidence type="ECO:0000256" key="6">
    <source>
        <dbReference type="ARBA" id="ARBA00022759"/>
    </source>
</evidence>
<protein>
    <recommendedName>
        <fullName evidence="12">VLRF1 domain-containing protein</fullName>
    </recommendedName>
</protein>
<dbReference type="Pfam" id="PF18826">
    <property type="entry name" value="bVLRF1"/>
    <property type="match status" value="1"/>
</dbReference>
<evidence type="ECO:0000256" key="8">
    <source>
        <dbReference type="ARBA" id="ARBA00023043"/>
    </source>
</evidence>
<evidence type="ECO:0000256" key="9">
    <source>
        <dbReference type="ARBA" id="ARBA00023054"/>
    </source>
</evidence>
<dbReference type="PROSITE" id="PS00028">
    <property type="entry name" value="ZINC_FINGER_C2H2_1"/>
    <property type="match status" value="1"/>
</dbReference>
<comment type="domain">
    <text evidence="10">The VLRF1 domain mediates binding to the 60S ribosomal subunit.</text>
</comment>
<dbReference type="InterPro" id="IPR041175">
    <property type="entry name" value="VLRF1/Vms1"/>
</dbReference>
<name>A0A9P9WIC5_9PEZI</name>
<evidence type="ECO:0000259" key="12">
    <source>
        <dbReference type="PROSITE" id="PS52044"/>
    </source>
</evidence>
<feature type="compositionally biased region" description="Polar residues" evidence="11">
    <location>
        <begin position="903"/>
        <end position="912"/>
    </location>
</feature>
<evidence type="ECO:0000256" key="1">
    <source>
        <dbReference type="ARBA" id="ARBA00004496"/>
    </source>
</evidence>
<accession>A0A9P9WIC5</accession>
<feature type="compositionally biased region" description="Basic and acidic residues" evidence="11">
    <location>
        <begin position="1223"/>
        <end position="1256"/>
    </location>
</feature>
<feature type="region of interest" description="Disordered" evidence="11">
    <location>
        <begin position="896"/>
        <end position="921"/>
    </location>
</feature>
<feature type="compositionally biased region" description="Basic residues" evidence="11">
    <location>
        <begin position="207"/>
        <end position="218"/>
    </location>
</feature>
<proteinExistence type="inferred from homology"/>
<dbReference type="EMBL" id="JAFIMR010000023">
    <property type="protein sequence ID" value="KAI1864774.1"/>
    <property type="molecule type" value="Genomic_DNA"/>
</dbReference>
<evidence type="ECO:0000256" key="5">
    <source>
        <dbReference type="ARBA" id="ARBA00022737"/>
    </source>
</evidence>
<dbReference type="GO" id="GO:0036503">
    <property type="term" value="P:ERAD pathway"/>
    <property type="evidence" value="ECO:0007669"/>
    <property type="project" value="TreeGrafter"/>
</dbReference>
<evidence type="ECO:0000256" key="4">
    <source>
        <dbReference type="ARBA" id="ARBA00022722"/>
    </source>
</evidence>
<feature type="region of interest" description="Disordered" evidence="11">
    <location>
        <begin position="757"/>
        <end position="779"/>
    </location>
</feature>
<dbReference type="PROSITE" id="PS52044">
    <property type="entry name" value="VLRF1"/>
    <property type="match status" value="1"/>
</dbReference>
<keyword evidence="3 10" id="KW-0963">Cytoplasm</keyword>
<feature type="region of interest" description="Disordered" evidence="11">
    <location>
        <begin position="430"/>
        <end position="472"/>
    </location>
</feature>
<gene>
    <name evidence="13" type="ORF">JX265_008498</name>
</gene>
<keyword evidence="8" id="KW-0040">ANK repeat</keyword>
<evidence type="ECO:0000256" key="10">
    <source>
        <dbReference type="PROSITE-ProRule" id="PRU01389"/>
    </source>
</evidence>
<dbReference type="PANTHER" id="PTHR16036">
    <property type="entry name" value="ANKYRIN REPEAT AND ZINC FINGER DOMAIN-CONTAINING PROTEIN 1"/>
    <property type="match status" value="1"/>
</dbReference>
<feature type="region of interest" description="Disordered" evidence="11">
    <location>
        <begin position="721"/>
        <end position="745"/>
    </location>
</feature>
<keyword evidence="5" id="KW-0677">Repeat</keyword>
<dbReference type="InterPro" id="IPR047139">
    <property type="entry name" value="ANKZ1/VMS1"/>
</dbReference>
<dbReference type="InterPro" id="IPR054464">
    <property type="entry name" value="ULD_fung"/>
</dbReference>
<organism evidence="13 14">
    <name type="scientific">Neoarthrinium moseri</name>
    <dbReference type="NCBI Taxonomy" id="1658444"/>
    <lineage>
        <taxon>Eukaryota</taxon>
        <taxon>Fungi</taxon>
        <taxon>Dikarya</taxon>
        <taxon>Ascomycota</taxon>
        <taxon>Pezizomycotina</taxon>
        <taxon>Sordariomycetes</taxon>
        <taxon>Xylariomycetidae</taxon>
        <taxon>Amphisphaeriales</taxon>
        <taxon>Apiosporaceae</taxon>
        <taxon>Neoarthrinium</taxon>
    </lineage>
</organism>
<feature type="domain" description="VLRF1" evidence="12">
    <location>
        <begin position="847"/>
        <end position="1006"/>
    </location>
</feature>
<feature type="active site" evidence="10">
    <location>
        <position position="906"/>
    </location>
</feature>
<dbReference type="PANTHER" id="PTHR16036:SF2">
    <property type="entry name" value="TRNA ENDONUCLEASE ANKZF1"/>
    <property type="match status" value="1"/>
</dbReference>
<evidence type="ECO:0000313" key="14">
    <source>
        <dbReference type="Proteomes" id="UP000829685"/>
    </source>
</evidence>
<dbReference type="InterPro" id="IPR036770">
    <property type="entry name" value="Ankyrin_rpt-contain_sf"/>
</dbReference>
<feature type="compositionally biased region" description="Low complexity" evidence="11">
    <location>
        <begin position="220"/>
        <end position="242"/>
    </location>
</feature>
<evidence type="ECO:0000256" key="7">
    <source>
        <dbReference type="ARBA" id="ARBA00022801"/>
    </source>
</evidence>
<feature type="compositionally biased region" description="Basic and acidic residues" evidence="11">
    <location>
        <begin position="1164"/>
        <end position="1197"/>
    </location>
</feature>
<feature type="compositionally biased region" description="Pro residues" evidence="11">
    <location>
        <begin position="435"/>
        <end position="447"/>
    </location>
</feature>
<dbReference type="GO" id="GO:0005737">
    <property type="term" value="C:cytoplasm"/>
    <property type="evidence" value="ECO:0007669"/>
    <property type="project" value="UniProtKB-SubCell"/>
</dbReference>
<sequence length="1263" mass="139301">MAMAEALGAAGSIAGIVSFGLQLATSLQTYLEAVSDAEEESVMQYVAFDINATASALNQLNDLVEADKVATGNESRILNTKGVEEVLRLSAKCEQVYTLTIDLITKATHPKHDGQSGGRAVKAKVEDFKAATLCRKLRWPWLEPRIKKCHDQLRWLKVTLLFQLQLAQVARMQLQASVRLPGMFEEELASHFLAKNLHTRKEKLTKRLAKEKKKKKSLTPREIPASGSSTHSESGGEASASGIKTLPPPTARGPEADQSDTDGKDGVHVGLLAGEVGIENKDRVSSQIQTHDLSTTCMNTASTCTTPSLGARAVGLQGIGSVEAPRREDDTQAPATPGTSPNTILLTDVIGNRHLFPLELCRTWQDMHNLVKVAFRRHSPAFRVLVEHAHYDLLDSDGNIILSQTWDHFVQPGWVVKLVPWRISQDLVDRQLGPSRPPGPMRIPPTRPGAGGALPGHRPGKAGPPLPPFPRHMPELEWMRKAARDRREREATMQETEELDIIDFERERDASGGLGDFLKRWTNATDVSTAAQLNNHILQCPSERSWSETSSSEDELFTIHFKIHSGIARFHAQSTQLGRRGQFDKGANTKQCGVNYRLVAMDQEKNKAKKPADDPLRRPLYIYDLPPQVLETLTLASTVGSSLPAVSEDGSSTPSESISRASSSENLTVGSQACALCGLSFPTVLDQRGHLKSDLHHYNLKQKLRGNKPVSEVEFEKLIGDLDESLSGSDSDESEDDEDEKRDSTLTSLLRKQATLAEKNSRNAVGDGEQDGLSNPRQRGGGKAPLIWFNSPVLPVNTYFGAYRAIFKPEEANQEAELVEVIKKKQLEPIAAPKPTANGEAAPAVYKGPHIFLCMIGGGHFAAMVVSLAPRQTKHASTGPLNREATVLAHKTFHRYTTRRKQGGSQSANDNAKGNAHSAGSSIRRYNEQALIDEVRLLLHEWKGLLDTSELLFIRATGSNNRRTLFGPYEDQVLRANDPRIRGFPFSTRRATQNELMRSFIELTRLKVREIDPEAEKAQAETPAKVPTPKPVKPAAPKLSEEEETALLHTSQLQAFIRRSKLPALLSYLKNNDVPADFLFHPVESQQNHHAPTCLHLSASQNSAPLVSGLLAKAGADPTIKNRDGKTAFDLAGDRATRDAFRVARDELGEAKWDWEAARVPPAMKRDEAERRDERERQESDKKEAERRRAEEARLQREGPQVGAAGGKPRTKGVLGGAPPKTAQEKREDEARGLTPEQRMKLDRERRARAAEERLRRMQAGSG</sequence>
<feature type="region of interest" description="Disordered" evidence="11">
    <location>
        <begin position="207"/>
        <end position="267"/>
    </location>
</feature>
<feature type="region of interest" description="Disordered" evidence="11">
    <location>
        <begin position="642"/>
        <end position="664"/>
    </location>
</feature>
<dbReference type="Proteomes" id="UP000829685">
    <property type="component" value="Unassembled WGS sequence"/>
</dbReference>
<evidence type="ECO:0000313" key="13">
    <source>
        <dbReference type="EMBL" id="KAI1864774.1"/>
    </source>
</evidence>
<feature type="region of interest" description="Disordered" evidence="11">
    <location>
        <begin position="1015"/>
        <end position="1035"/>
    </location>
</feature>
<comment type="caution">
    <text evidence="13">The sequence shown here is derived from an EMBL/GenBank/DDBJ whole genome shotgun (WGS) entry which is preliminary data.</text>
</comment>
<dbReference type="SUPFAM" id="SSF48403">
    <property type="entry name" value="Ankyrin repeat"/>
    <property type="match status" value="1"/>
</dbReference>
<dbReference type="AlphaFoldDB" id="A0A9P9WIC5"/>
<keyword evidence="7 10" id="KW-0378">Hydrolase</keyword>
<dbReference type="GO" id="GO:0016787">
    <property type="term" value="F:hydrolase activity"/>
    <property type="evidence" value="ECO:0007669"/>
    <property type="project" value="UniProtKB-KW"/>
</dbReference>
<dbReference type="GO" id="GO:0004519">
    <property type="term" value="F:endonuclease activity"/>
    <property type="evidence" value="ECO:0007669"/>
    <property type="project" value="UniProtKB-KW"/>
</dbReference>
<keyword evidence="4 10" id="KW-0540">Nuclease</keyword>
<dbReference type="InterPro" id="IPR013087">
    <property type="entry name" value="Znf_C2H2_type"/>
</dbReference>
<reference evidence="13" key="1">
    <citation type="submission" date="2021-03" db="EMBL/GenBank/DDBJ databases">
        <title>Revisited historic fungal species revealed as producer of novel bioactive compounds through whole genome sequencing and comparative genomics.</title>
        <authorList>
            <person name="Vignolle G.A."/>
            <person name="Hochenegger N."/>
            <person name="Mach R.L."/>
            <person name="Mach-Aigner A.R."/>
            <person name="Javad Rahimi M."/>
            <person name="Salim K.A."/>
            <person name="Chan C.M."/>
            <person name="Lim L.B.L."/>
            <person name="Cai F."/>
            <person name="Druzhinina I.S."/>
            <person name="U'Ren J.M."/>
            <person name="Derntl C."/>
        </authorList>
    </citation>
    <scope>NUCLEOTIDE SEQUENCE</scope>
    <source>
        <strain evidence="13">TUCIM 5799</strain>
    </source>
</reference>
<feature type="region of interest" description="Disordered" evidence="11">
    <location>
        <begin position="1164"/>
        <end position="1263"/>
    </location>
</feature>
<keyword evidence="14" id="KW-1185">Reference proteome</keyword>
<dbReference type="Gene3D" id="1.25.40.20">
    <property type="entry name" value="Ankyrin repeat-containing domain"/>
    <property type="match status" value="1"/>
</dbReference>
<feature type="compositionally biased region" description="Pro residues" evidence="11">
    <location>
        <begin position="462"/>
        <end position="471"/>
    </location>
</feature>
<feature type="compositionally biased region" description="Low complexity" evidence="11">
    <location>
        <begin position="651"/>
        <end position="664"/>
    </location>
</feature>
<evidence type="ECO:0000256" key="3">
    <source>
        <dbReference type="ARBA" id="ARBA00022490"/>
    </source>
</evidence>
<keyword evidence="9" id="KW-0175">Coiled coil</keyword>